<evidence type="ECO:0000313" key="3">
    <source>
        <dbReference type="EMBL" id="GFA08131.1"/>
    </source>
</evidence>
<evidence type="ECO:0000259" key="2">
    <source>
        <dbReference type="Pfam" id="PF23086"/>
    </source>
</evidence>
<reference evidence="3" key="1">
    <citation type="journal article" date="2019" name="Sci. Rep.">
        <title>Draft genome of Tanacetum cinerariifolium, the natural source of mosquito coil.</title>
        <authorList>
            <person name="Yamashiro T."/>
            <person name="Shiraishi A."/>
            <person name="Satake H."/>
            <person name="Nakayama K."/>
        </authorList>
    </citation>
    <scope>NUCLEOTIDE SEQUENCE</scope>
</reference>
<name>A0A699J4L0_TANCI</name>
<protein>
    <recommendedName>
        <fullName evidence="2">Coilin tudor domain-containing protein</fullName>
    </recommendedName>
</protein>
<organism evidence="3">
    <name type="scientific">Tanacetum cinerariifolium</name>
    <name type="common">Dalmatian daisy</name>
    <name type="synonym">Chrysanthemum cinerariifolium</name>
    <dbReference type="NCBI Taxonomy" id="118510"/>
    <lineage>
        <taxon>Eukaryota</taxon>
        <taxon>Viridiplantae</taxon>
        <taxon>Streptophyta</taxon>
        <taxon>Embryophyta</taxon>
        <taxon>Tracheophyta</taxon>
        <taxon>Spermatophyta</taxon>
        <taxon>Magnoliopsida</taxon>
        <taxon>eudicotyledons</taxon>
        <taxon>Gunneridae</taxon>
        <taxon>Pentapetalae</taxon>
        <taxon>asterids</taxon>
        <taxon>campanulids</taxon>
        <taxon>Asterales</taxon>
        <taxon>Asteraceae</taxon>
        <taxon>Asteroideae</taxon>
        <taxon>Anthemideae</taxon>
        <taxon>Anthemidinae</taxon>
        <taxon>Tanacetum</taxon>
    </lineage>
</organism>
<dbReference type="GO" id="GO:0015030">
    <property type="term" value="C:Cajal body"/>
    <property type="evidence" value="ECO:0007669"/>
    <property type="project" value="TreeGrafter"/>
</dbReference>
<feature type="compositionally biased region" description="Polar residues" evidence="1">
    <location>
        <begin position="137"/>
        <end position="152"/>
    </location>
</feature>
<dbReference type="InterPro" id="IPR024822">
    <property type="entry name" value="Coilin"/>
</dbReference>
<feature type="compositionally biased region" description="Basic and acidic residues" evidence="1">
    <location>
        <begin position="153"/>
        <end position="162"/>
    </location>
</feature>
<dbReference type="PANTHER" id="PTHR15197:SF0">
    <property type="entry name" value="COILIN"/>
    <property type="match status" value="1"/>
</dbReference>
<feature type="region of interest" description="Disordered" evidence="1">
    <location>
        <begin position="130"/>
        <end position="185"/>
    </location>
</feature>
<dbReference type="AlphaFoldDB" id="A0A699J4L0"/>
<sequence length="296" mass="33390">MASEGSNPDAEYALSKLLQRGTVADYQNEFEMLISQVTGKSKSFLTSIYIFGLKPSLQRALLWSNPTTLREAFSLARIAEARFKDERSITDIAKINDLNAGVQVQDLEETIRHKPNKVEAVQTKKDDVKPPIFIDTVGNSGDNDSRTSGSQTHVKEGVDNVEQKSLGNPKELDYESKDRKVERDAKREREPTILAIFSSDRAVVDFNDFEKLPLYSSPKEGDVIAYHVLELTSSWTPELTSFWVRKVSHYDGNIVVLMSVQEYPIVLDKMDEDTLGDFLYKDDGSLEVVISFQIQV</sequence>
<accession>A0A699J4L0</accession>
<dbReference type="GO" id="GO:0030620">
    <property type="term" value="F:U2 snRNA binding"/>
    <property type="evidence" value="ECO:0007669"/>
    <property type="project" value="TreeGrafter"/>
</dbReference>
<dbReference type="PANTHER" id="PTHR15197">
    <property type="entry name" value="COILIN P80"/>
    <property type="match status" value="1"/>
</dbReference>
<dbReference type="EMBL" id="BKCJ010366048">
    <property type="protein sequence ID" value="GFA08131.1"/>
    <property type="molecule type" value="Genomic_DNA"/>
</dbReference>
<gene>
    <name evidence="3" type="ORF">Tci_580103</name>
</gene>
<dbReference type="InterPro" id="IPR056398">
    <property type="entry name" value="Tudor_Coilin"/>
</dbReference>
<feature type="compositionally biased region" description="Basic and acidic residues" evidence="1">
    <location>
        <begin position="170"/>
        <end position="185"/>
    </location>
</feature>
<proteinExistence type="predicted"/>
<evidence type="ECO:0000256" key="1">
    <source>
        <dbReference type="SAM" id="MobiDB-lite"/>
    </source>
</evidence>
<feature type="domain" description="Coilin tudor" evidence="2">
    <location>
        <begin position="207"/>
        <end position="293"/>
    </location>
</feature>
<dbReference type="Pfam" id="PF23086">
    <property type="entry name" value="Tudor_Coilin"/>
    <property type="match status" value="1"/>
</dbReference>
<comment type="caution">
    <text evidence="3">The sequence shown here is derived from an EMBL/GenBank/DDBJ whole genome shotgun (WGS) entry which is preliminary data.</text>
</comment>
<dbReference type="GO" id="GO:0030619">
    <property type="term" value="F:U1 snRNA binding"/>
    <property type="evidence" value="ECO:0007669"/>
    <property type="project" value="TreeGrafter"/>
</dbReference>
<dbReference type="GO" id="GO:0000387">
    <property type="term" value="P:spliceosomal snRNP assembly"/>
    <property type="evidence" value="ECO:0007669"/>
    <property type="project" value="TreeGrafter"/>
</dbReference>